<dbReference type="InterPro" id="IPR031100">
    <property type="entry name" value="LOG_fam"/>
</dbReference>
<dbReference type="InterPro" id="IPR005269">
    <property type="entry name" value="LOG"/>
</dbReference>
<dbReference type="RefSeq" id="WP_188407022.1">
    <property type="nucleotide sequence ID" value="NZ_BMGL01000014.1"/>
</dbReference>
<evidence type="ECO:0000313" key="4">
    <source>
        <dbReference type="Proteomes" id="UP000599688"/>
    </source>
</evidence>
<dbReference type="PANTHER" id="PTHR43393:SF3">
    <property type="entry name" value="LYSINE DECARBOXYLASE-LIKE PROTEIN"/>
    <property type="match status" value="1"/>
</dbReference>
<dbReference type="EC" id="3.2.2.n1" evidence="2"/>
<dbReference type="NCBIfam" id="TIGR00730">
    <property type="entry name" value="Rossman fold protein, TIGR00730 family"/>
    <property type="match status" value="1"/>
</dbReference>
<keyword evidence="4" id="KW-1185">Reference proteome</keyword>
<name>A0A917A0Z0_9FLAO</name>
<evidence type="ECO:0000313" key="3">
    <source>
        <dbReference type="EMBL" id="GGE21478.1"/>
    </source>
</evidence>
<dbReference type="GO" id="GO:0005829">
    <property type="term" value="C:cytosol"/>
    <property type="evidence" value="ECO:0007669"/>
    <property type="project" value="TreeGrafter"/>
</dbReference>
<dbReference type="SUPFAM" id="SSF102405">
    <property type="entry name" value="MCP/YpsA-like"/>
    <property type="match status" value="1"/>
</dbReference>
<accession>A0A917A0Z0</accession>
<dbReference type="GO" id="GO:0008714">
    <property type="term" value="F:AMP nucleosidase activity"/>
    <property type="evidence" value="ECO:0007669"/>
    <property type="project" value="UniProtKB-EC"/>
</dbReference>
<dbReference type="FunFam" id="3.40.50.450:FF:000011">
    <property type="entry name" value="TIGR00730 family Rossman fold protein"/>
    <property type="match status" value="1"/>
</dbReference>
<dbReference type="Proteomes" id="UP000599688">
    <property type="component" value="Unassembled WGS sequence"/>
</dbReference>
<dbReference type="Gene3D" id="3.40.50.450">
    <property type="match status" value="1"/>
</dbReference>
<protein>
    <recommendedName>
        <fullName evidence="2">Cytokinin riboside 5'-monophosphate phosphoribohydrolase</fullName>
        <ecNumber evidence="2">3.2.2.n1</ecNumber>
    </recommendedName>
</protein>
<gene>
    <name evidence="3" type="ORF">GCM10010831_23130</name>
</gene>
<evidence type="ECO:0000256" key="2">
    <source>
        <dbReference type="RuleBase" id="RU363015"/>
    </source>
</evidence>
<comment type="catalytic activity">
    <reaction evidence="1">
        <text>AMP + H2O = D-ribose 5-phosphate + adenine</text>
        <dbReference type="Rhea" id="RHEA:20129"/>
        <dbReference type="ChEBI" id="CHEBI:15377"/>
        <dbReference type="ChEBI" id="CHEBI:16708"/>
        <dbReference type="ChEBI" id="CHEBI:78346"/>
        <dbReference type="ChEBI" id="CHEBI:456215"/>
        <dbReference type="EC" id="3.2.2.4"/>
    </reaction>
</comment>
<dbReference type="GO" id="GO:0009691">
    <property type="term" value="P:cytokinin biosynthetic process"/>
    <property type="evidence" value="ECO:0007669"/>
    <property type="project" value="UniProtKB-UniRule"/>
</dbReference>
<comment type="similarity">
    <text evidence="2">Belongs to the LOG family.</text>
</comment>
<comment type="caution">
    <text evidence="3">The sequence shown here is derived from an EMBL/GenBank/DDBJ whole genome shotgun (WGS) entry which is preliminary data.</text>
</comment>
<evidence type="ECO:0000256" key="1">
    <source>
        <dbReference type="ARBA" id="ARBA00000274"/>
    </source>
</evidence>
<dbReference type="PANTHER" id="PTHR43393">
    <property type="entry name" value="CYTOKININ RIBOSIDE 5'-MONOPHOSPHATE PHOSPHORIBOHYDROLASE"/>
    <property type="match status" value="1"/>
</dbReference>
<dbReference type="Pfam" id="PF03641">
    <property type="entry name" value="Lysine_decarbox"/>
    <property type="match status" value="1"/>
</dbReference>
<keyword evidence="2" id="KW-0203">Cytokinin biosynthesis</keyword>
<dbReference type="EMBL" id="BMGL01000014">
    <property type="protein sequence ID" value="GGE21478.1"/>
    <property type="molecule type" value="Genomic_DNA"/>
</dbReference>
<reference evidence="3 4" key="1">
    <citation type="journal article" date="2014" name="Int. J. Syst. Evol. Microbiol.">
        <title>Complete genome sequence of Corynebacterium casei LMG S-19264T (=DSM 44701T), isolated from a smear-ripened cheese.</title>
        <authorList>
            <consortium name="US DOE Joint Genome Institute (JGI-PGF)"/>
            <person name="Walter F."/>
            <person name="Albersmeier A."/>
            <person name="Kalinowski J."/>
            <person name="Ruckert C."/>
        </authorList>
    </citation>
    <scope>NUCLEOTIDE SEQUENCE [LARGE SCALE GENOMIC DNA]</scope>
    <source>
        <strain evidence="3 4">CGMCC 1.12925</strain>
    </source>
</reference>
<keyword evidence="2" id="KW-0378">Hydrolase</keyword>
<sequence length="228" mass="25816">MVTKKYKNWNEIKTNDSWALFKIMGEFVQGYERMSEIGPCVSIFGSARLKPDHKYYKLAVSIAQKIVDHGYGVITGGGPGIMEAGNKGAHLAGGTSVGLNIELPFEQHDNPYIDRDKNLNFDYFFVRKVMFVKYAQGFVVMPGGLGTLDELFEAITLIQTKKIDKFPIILVGKEYWSGLLDWIKQTMVDTYETVGKDDLNLINLVDTEDEVLAILDEFYNQFDLSPNF</sequence>
<organism evidence="3 4">
    <name type="scientific">Psychroflexus salis</name>
    <dbReference type="NCBI Taxonomy" id="1526574"/>
    <lineage>
        <taxon>Bacteria</taxon>
        <taxon>Pseudomonadati</taxon>
        <taxon>Bacteroidota</taxon>
        <taxon>Flavobacteriia</taxon>
        <taxon>Flavobacteriales</taxon>
        <taxon>Flavobacteriaceae</taxon>
        <taxon>Psychroflexus</taxon>
    </lineage>
</organism>
<proteinExistence type="inferred from homology"/>
<dbReference type="InterPro" id="IPR052341">
    <property type="entry name" value="LOG_family_nucleotidases"/>
</dbReference>
<dbReference type="AlphaFoldDB" id="A0A917A0Z0"/>